<dbReference type="InterPro" id="IPR046450">
    <property type="entry name" value="PA_dom_sf"/>
</dbReference>
<dbReference type="Pfam" id="PF04253">
    <property type="entry name" value="TFR_dimer"/>
    <property type="match status" value="1"/>
</dbReference>
<dbReference type="Pfam" id="PF04389">
    <property type="entry name" value="Peptidase_M28"/>
    <property type="match status" value="1"/>
</dbReference>
<dbReference type="InterPro" id="IPR039373">
    <property type="entry name" value="Peptidase_M28B"/>
</dbReference>
<name>A0A2K3QKU1_9HYPO</name>
<dbReference type="CDD" id="cd08022">
    <property type="entry name" value="M28_PSMA_like"/>
    <property type="match status" value="1"/>
</dbReference>
<dbReference type="InterPro" id="IPR036757">
    <property type="entry name" value="TFR-like_dimer_dom_sf"/>
</dbReference>
<evidence type="ECO:0000256" key="3">
    <source>
        <dbReference type="SAM" id="Phobius"/>
    </source>
</evidence>
<feature type="domain" description="Peptidase M28" evidence="6">
    <location>
        <begin position="411"/>
        <end position="597"/>
    </location>
</feature>
<comment type="similarity">
    <text evidence="1">Belongs to the peptidase M28 family. M28B subfamily.</text>
</comment>
<dbReference type="Gene3D" id="3.50.30.30">
    <property type="match status" value="1"/>
</dbReference>
<accession>A0A2K3QKU1</accession>
<dbReference type="Gene3D" id="1.20.930.40">
    <property type="entry name" value="Transferrin receptor-like, dimerisation domain"/>
    <property type="match status" value="1"/>
</dbReference>
<dbReference type="PANTHER" id="PTHR10404:SF46">
    <property type="entry name" value="VACUOLAR PROTEIN SORTING-ASSOCIATED PROTEIN 70"/>
    <property type="match status" value="1"/>
</dbReference>
<evidence type="ECO:0000259" key="6">
    <source>
        <dbReference type="Pfam" id="PF04389"/>
    </source>
</evidence>
<dbReference type="SUPFAM" id="SSF53187">
    <property type="entry name" value="Zn-dependent exopeptidases"/>
    <property type="match status" value="1"/>
</dbReference>
<dbReference type="OrthoDB" id="5841748at2759"/>
<proteinExistence type="inferred from homology"/>
<protein>
    <submittedName>
        <fullName evidence="7">Vacuolar protein sorting-associated protein 70</fullName>
    </submittedName>
</protein>
<feature type="domain" description="PA" evidence="4">
    <location>
        <begin position="207"/>
        <end position="285"/>
    </location>
</feature>
<feature type="compositionally biased region" description="Polar residues" evidence="2">
    <location>
        <begin position="289"/>
        <end position="300"/>
    </location>
</feature>
<dbReference type="PANTHER" id="PTHR10404">
    <property type="entry name" value="N-ACETYLATED-ALPHA-LINKED ACIDIC DIPEPTIDASE"/>
    <property type="match status" value="1"/>
</dbReference>
<keyword evidence="8" id="KW-1185">Reference proteome</keyword>
<evidence type="ECO:0000256" key="2">
    <source>
        <dbReference type="SAM" id="MobiDB-lite"/>
    </source>
</evidence>
<dbReference type="InterPro" id="IPR007365">
    <property type="entry name" value="TFR-like_dimer_dom"/>
</dbReference>
<dbReference type="SUPFAM" id="SSF47672">
    <property type="entry name" value="Transferrin receptor-like dimerisation domain"/>
    <property type="match status" value="1"/>
</dbReference>
<feature type="compositionally biased region" description="Basic and acidic residues" evidence="2">
    <location>
        <begin position="306"/>
        <end position="317"/>
    </location>
</feature>
<feature type="transmembrane region" description="Helical" evidence="3">
    <location>
        <begin position="29"/>
        <end position="53"/>
    </location>
</feature>
<feature type="region of interest" description="Disordered" evidence="2">
    <location>
        <begin position="264"/>
        <end position="338"/>
    </location>
</feature>
<dbReference type="Gene3D" id="3.40.630.10">
    <property type="entry name" value="Zn peptidases"/>
    <property type="match status" value="1"/>
</dbReference>
<dbReference type="InterPro" id="IPR007484">
    <property type="entry name" value="Peptidase_M28"/>
</dbReference>
<dbReference type="Pfam" id="PF02225">
    <property type="entry name" value="PA"/>
    <property type="match status" value="1"/>
</dbReference>
<dbReference type="AlphaFoldDB" id="A0A2K3QKU1"/>
<keyword evidence="3" id="KW-0812">Transmembrane</keyword>
<keyword evidence="3" id="KW-0472">Membrane</keyword>
<reference evidence="7 8" key="1">
    <citation type="submission" date="2017-08" db="EMBL/GenBank/DDBJ databases">
        <title>Harnessing the power of phylogenomics to disentangle the directionality and signatures of interkingdom host jumping in the parasitic fungal genus Tolypocladium.</title>
        <authorList>
            <person name="Quandt C.A."/>
            <person name="Patterson W."/>
            <person name="Spatafora J.W."/>
        </authorList>
    </citation>
    <scope>NUCLEOTIDE SEQUENCE [LARGE SCALE GENOMIC DNA]</scope>
    <source>
        <strain evidence="7 8">CBS 113982</strain>
    </source>
</reference>
<organism evidence="7 8">
    <name type="scientific">Tolypocladium capitatum</name>
    <dbReference type="NCBI Taxonomy" id="45235"/>
    <lineage>
        <taxon>Eukaryota</taxon>
        <taxon>Fungi</taxon>
        <taxon>Dikarya</taxon>
        <taxon>Ascomycota</taxon>
        <taxon>Pezizomycotina</taxon>
        <taxon>Sordariomycetes</taxon>
        <taxon>Hypocreomycetidae</taxon>
        <taxon>Hypocreales</taxon>
        <taxon>Ophiocordycipitaceae</taxon>
        <taxon>Tolypocladium</taxon>
    </lineage>
</organism>
<dbReference type="InterPro" id="IPR003137">
    <property type="entry name" value="PA_domain"/>
</dbReference>
<gene>
    <name evidence="7" type="ORF">TCAP_01931</name>
</gene>
<sequence length="812" mass="89477">MPSELTPLIQTVRVGPPRRRYPHQTCRRFCTIACTCLLIGASVTIALQALFLWPYQHHHGRHSHYAMSWHNGKSFSHKQLRSILLNTPTAENAREWSRYYTSGPHLAGKNYSQKFLPRALEADVSKAEWTMDKWQAWGVEASIVAYDVYINYPVDHSLSMLKQSSKAESWNVAFKASLTEDVLDEDPSTALDGRVPTFHGYSASGNVTAPFVYVNYGTYRDFEDLIEAGIDLEGNIAIAKYGGIFRGLKVKRAQELGMVGAVIYSDPGDDGEKTEENGYEQYPKGPARNPSSVQRGSVQFLSVRPGDPHFVVDERNRSTPGYPSKPGAPRAPVDDSTPSIPSIPISYADAIPILKALNGHGPRATKLNKYWNRNLGLGYKGVEYNIGPSPDSVVLNLYNEQNYTTTPLWDVIGVVNGTIPNEVIVVGNHRDAWIAGGAADPNSGSAILNEVIRSVGKAVEAGWQPLRTIVFASWDGEEYGLVGSTEWVEEYLPWLSDANVAYINVDVGAAGPRFQASAAPLLNRVLRNATNLVLSPNQTTEGQTVGDVWDGTITTMGSGSDFTAFQDFAGIPCIDMGFKGAPDGPVYQYHSNYDSFHWMDEYGDPGFKYHEALAKVLGALLGELSNTIVIPFGAAEYADALDGYLSKVEDKLKSTREPTSDADVFTLRGAVLSRDVTGSSNAFEESLKTVRKSLAALRVKAAELDGRAAWANRKLENGLPWWNIIGKVKLWITIANINTQYKYFERNFLFEGGLDSRSWFKHVVFAPGLWTGYAGAVYPGFMESIDAKDYNNGLKWAGIIDRCIVKATESIK</sequence>
<dbReference type="EMBL" id="NRSZ01000299">
    <property type="protein sequence ID" value="PNY28140.1"/>
    <property type="molecule type" value="Genomic_DNA"/>
</dbReference>
<keyword evidence="3" id="KW-1133">Transmembrane helix</keyword>
<dbReference type="CDD" id="cd02121">
    <property type="entry name" value="PA_GCPII_like"/>
    <property type="match status" value="1"/>
</dbReference>
<dbReference type="Proteomes" id="UP000236621">
    <property type="component" value="Unassembled WGS sequence"/>
</dbReference>
<dbReference type="STRING" id="45235.A0A2K3QKU1"/>
<evidence type="ECO:0000259" key="5">
    <source>
        <dbReference type="Pfam" id="PF04253"/>
    </source>
</evidence>
<dbReference type="GO" id="GO:0004180">
    <property type="term" value="F:carboxypeptidase activity"/>
    <property type="evidence" value="ECO:0007669"/>
    <property type="project" value="TreeGrafter"/>
</dbReference>
<evidence type="ECO:0000313" key="8">
    <source>
        <dbReference type="Proteomes" id="UP000236621"/>
    </source>
</evidence>
<evidence type="ECO:0000256" key="1">
    <source>
        <dbReference type="ARBA" id="ARBA00005634"/>
    </source>
</evidence>
<comment type="caution">
    <text evidence="7">The sequence shown here is derived from an EMBL/GenBank/DDBJ whole genome shotgun (WGS) entry which is preliminary data.</text>
</comment>
<dbReference type="FunFam" id="3.50.30.30:FF:000008">
    <property type="entry name" value="Glutamate carboxypeptidase 2"/>
    <property type="match status" value="1"/>
</dbReference>
<evidence type="ECO:0000313" key="7">
    <source>
        <dbReference type="EMBL" id="PNY28140.1"/>
    </source>
</evidence>
<evidence type="ECO:0000259" key="4">
    <source>
        <dbReference type="Pfam" id="PF02225"/>
    </source>
</evidence>
<dbReference type="SUPFAM" id="SSF52025">
    <property type="entry name" value="PA domain"/>
    <property type="match status" value="1"/>
</dbReference>
<dbReference type="FunFam" id="3.40.630.10:FF:000101">
    <property type="entry name" value="N-acetylated alpha-linked acidic dipeptidase like 1"/>
    <property type="match status" value="1"/>
</dbReference>
<feature type="domain" description="Transferrin receptor-like dimerisation" evidence="5">
    <location>
        <begin position="686"/>
        <end position="811"/>
    </location>
</feature>